<dbReference type="InterPro" id="IPR036597">
    <property type="entry name" value="Fido-like_dom_sf"/>
</dbReference>
<dbReference type="Gene3D" id="1.10.3290.10">
    <property type="entry name" value="Fido-like domain"/>
    <property type="match status" value="1"/>
</dbReference>
<dbReference type="GO" id="GO:0051301">
    <property type="term" value="P:cell division"/>
    <property type="evidence" value="ECO:0007669"/>
    <property type="project" value="UniProtKB-KW"/>
</dbReference>
<dbReference type="STRING" id="1612624.ADU59_10350"/>
<dbReference type="InterPro" id="IPR040198">
    <property type="entry name" value="Fido_containing"/>
</dbReference>
<reference evidence="3 4" key="1">
    <citation type="journal article" date="2016" name="Syst. Appl. Microbiol.">
        <title>Pararhizobium polonicum sp. nov. isolated from tumors on stone fruit rootstocks.</title>
        <authorList>
            <person name="Pulawska J."/>
            <person name="Kuzmanovic N."/>
            <person name="Willems A."/>
            <person name="Pothier J.F."/>
        </authorList>
    </citation>
    <scope>NUCLEOTIDE SEQUENCE [LARGE SCALE GENOMIC DNA]</scope>
    <source>
        <strain evidence="3 4">F5.1</strain>
    </source>
</reference>
<dbReference type="EMBL" id="LGLV01000006">
    <property type="protein sequence ID" value="OBZ95751.1"/>
    <property type="molecule type" value="Genomic_DNA"/>
</dbReference>
<dbReference type="InterPro" id="IPR003812">
    <property type="entry name" value="Fido"/>
</dbReference>
<evidence type="ECO:0000256" key="1">
    <source>
        <dbReference type="PIRSR" id="PIRSR640198-1"/>
    </source>
</evidence>
<evidence type="ECO:0000313" key="4">
    <source>
        <dbReference type="Proteomes" id="UP000093111"/>
    </source>
</evidence>
<proteinExistence type="predicted"/>
<dbReference type="Pfam" id="PF02661">
    <property type="entry name" value="Fic"/>
    <property type="match status" value="1"/>
</dbReference>
<name>A0A1C7P3H3_9HYPH</name>
<keyword evidence="3" id="KW-0132">Cell division</keyword>
<dbReference type="AlphaFoldDB" id="A0A1C7P3H3"/>
<evidence type="ECO:0000313" key="3">
    <source>
        <dbReference type="EMBL" id="OBZ95751.1"/>
    </source>
</evidence>
<dbReference type="SUPFAM" id="SSF140931">
    <property type="entry name" value="Fic-like"/>
    <property type="match status" value="1"/>
</dbReference>
<evidence type="ECO:0000259" key="2">
    <source>
        <dbReference type="PROSITE" id="PS51459"/>
    </source>
</evidence>
<dbReference type="PANTHER" id="PTHR13504">
    <property type="entry name" value="FIDO DOMAIN-CONTAINING PROTEIN DDB_G0283145"/>
    <property type="match status" value="1"/>
</dbReference>
<protein>
    <submittedName>
        <fullName evidence="3">Cell division protein Fic</fullName>
    </submittedName>
</protein>
<sequence length="198" mass="22652">MTDLFRQPEDATPLEPQEREGLLQSWITHRNDLNEAEQENIVKGAAWARGQRRVPIERLLSEDFIRTLHKRMFGEVWQWAGTFRATERNIGIQAYRIGIELASLLNDIQYWVKHATFPPDEIAIRFHHRLVAIHPFPNGNGRHARLAADLLIQRLGANLFSWGSGSLADAGEIRARYVASLRAADNHDISPLIEFARS</sequence>
<comment type="caution">
    <text evidence="3">The sequence shown here is derived from an EMBL/GenBank/DDBJ whole genome shotgun (WGS) entry which is preliminary data.</text>
</comment>
<accession>A0A1C7P3H3</accession>
<feature type="active site" evidence="1">
    <location>
        <position position="134"/>
    </location>
</feature>
<dbReference type="NCBIfam" id="TIGR02613">
    <property type="entry name" value="mob_myst_B"/>
    <property type="match status" value="1"/>
</dbReference>
<dbReference type="OrthoDB" id="9813719at2"/>
<dbReference type="PATRIC" id="fig|1612624.7.peg.3621"/>
<keyword evidence="4" id="KW-1185">Reference proteome</keyword>
<dbReference type="Proteomes" id="UP000093111">
    <property type="component" value="Unassembled WGS sequence"/>
</dbReference>
<dbReference type="RefSeq" id="WP_068954004.1">
    <property type="nucleotide sequence ID" value="NZ_LGLV01000006.1"/>
</dbReference>
<gene>
    <name evidence="3" type="ORF">ADU59_10350</name>
</gene>
<organism evidence="3 4">
    <name type="scientific">Pararhizobium polonicum</name>
    <dbReference type="NCBI Taxonomy" id="1612624"/>
    <lineage>
        <taxon>Bacteria</taxon>
        <taxon>Pseudomonadati</taxon>
        <taxon>Pseudomonadota</taxon>
        <taxon>Alphaproteobacteria</taxon>
        <taxon>Hyphomicrobiales</taxon>
        <taxon>Rhizobiaceae</taxon>
        <taxon>Rhizobium/Agrobacterium group</taxon>
        <taxon>Pararhizobium</taxon>
    </lineage>
</organism>
<feature type="domain" description="Fido" evidence="2">
    <location>
        <begin position="60"/>
        <end position="198"/>
    </location>
</feature>
<dbReference type="PANTHER" id="PTHR13504:SF39">
    <property type="entry name" value="CELL FILAMENTATION PROTEIN"/>
    <property type="match status" value="1"/>
</dbReference>
<dbReference type="InterPro" id="IPR013436">
    <property type="entry name" value="Mobile_mystery_prot_B"/>
</dbReference>
<dbReference type="PROSITE" id="PS51459">
    <property type="entry name" value="FIDO"/>
    <property type="match status" value="1"/>
</dbReference>
<keyword evidence="3" id="KW-0131">Cell cycle</keyword>